<feature type="coiled-coil region" evidence="3">
    <location>
        <begin position="708"/>
        <end position="738"/>
    </location>
</feature>
<dbReference type="NCBIfam" id="TIGR00254">
    <property type="entry name" value="GGDEF"/>
    <property type="match status" value="1"/>
</dbReference>
<evidence type="ECO:0000259" key="4">
    <source>
        <dbReference type="PROSITE" id="PS50011"/>
    </source>
</evidence>
<protein>
    <submittedName>
        <fullName evidence="6">Diguanylate cyclase</fullName>
    </submittedName>
</protein>
<feature type="repeat" description="TPR" evidence="2">
    <location>
        <begin position="854"/>
        <end position="887"/>
    </location>
</feature>
<dbReference type="Gene3D" id="3.40.50.300">
    <property type="entry name" value="P-loop containing nucleotide triphosphate hydrolases"/>
    <property type="match status" value="1"/>
</dbReference>
<dbReference type="InterPro" id="IPR041664">
    <property type="entry name" value="AAA_16"/>
</dbReference>
<name>A0A916W4M9_9BACI</name>
<dbReference type="SMART" id="SM00267">
    <property type="entry name" value="GGDEF"/>
    <property type="match status" value="1"/>
</dbReference>
<reference evidence="6" key="2">
    <citation type="submission" date="2020-09" db="EMBL/GenBank/DDBJ databases">
        <authorList>
            <person name="Sun Q."/>
            <person name="Zhou Y."/>
        </authorList>
    </citation>
    <scope>NUCLEOTIDE SEQUENCE</scope>
    <source>
        <strain evidence="6">CGMCC 1.12408</strain>
    </source>
</reference>
<dbReference type="Gene3D" id="3.30.450.40">
    <property type="match status" value="1"/>
</dbReference>
<evidence type="ECO:0000256" key="1">
    <source>
        <dbReference type="ARBA" id="ARBA00004167"/>
    </source>
</evidence>
<dbReference type="EMBL" id="BMEY01000003">
    <property type="protein sequence ID" value="GGA65547.1"/>
    <property type="molecule type" value="Genomic_DNA"/>
</dbReference>
<keyword evidence="2" id="KW-0802">TPR repeat</keyword>
<dbReference type="CDD" id="cd01949">
    <property type="entry name" value="GGDEF"/>
    <property type="match status" value="1"/>
</dbReference>
<feature type="domain" description="Protein kinase" evidence="4">
    <location>
        <begin position="8"/>
        <end position="327"/>
    </location>
</feature>
<dbReference type="PANTHER" id="PTHR45138:SF9">
    <property type="entry name" value="DIGUANYLATE CYCLASE DGCM-RELATED"/>
    <property type="match status" value="1"/>
</dbReference>
<keyword evidence="3" id="KW-0175">Coiled coil</keyword>
<dbReference type="Gene3D" id="1.25.40.10">
    <property type="entry name" value="Tetratricopeptide repeat domain"/>
    <property type="match status" value="2"/>
</dbReference>
<dbReference type="SUPFAM" id="SSF48452">
    <property type="entry name" value="TPR-like"/>
    <property type="match status" value="2"/>
</dbReference>
<dbReference type="PROSITE" id="PS50011">
    <property type="entry name" value="PROTEIN_KINASE_DOM"/>
    <property type="match status" value="1"/>
</dbReference>
<sequence length="1792" mass="206746">MEIINNRYRLKELIKQQKHVMVYSAYDMRNENKLILLNLLNTEYLPQSLLDFYITRFLDIKSLSSSRIIRNYSFNTVSFIDNNLQTAPQYYFTSDYVSNPVNLFEAVHEMTTAEVLQCFVDICSAVHYLHLKGFIHGALNQHTIQIVNNTNGYQVLLKDVATVQMEKLAHAERIEDTVFKSPKVLAGFEEDEESDIYALGILLLSMLIGNDSITSPRQQLLFLRNDTIDSNIIKLIPLLERLLDTDKEFPYSNIYDFIVDINEALNASYMIINKEEFQGLNLHTKLVGRDMQIEEVLKACEKMFSYQPSKRIFFIQGPTGLGKTRFLQEVKFLLDLSKASVYVSYSLKNSSSDSKNMWIDILRRFIMETDNQVVDKYKKELINYFPELMDSNYSSSINYTTEQNTKYRLLNRIAGFINESIQNRPTVILIDNIHLADDFTIDTFHYLCTEVLDKTNLTLVFTTNDSSNQHDVAMDFVENMKKRSDSETIYLEPLNVLQTGEMIRSILSMAFTPTLISKRIYQQSYGNPLFIAEIIKDLYSRQIIYVGENGRWHIDLPDENYNSLELPTSVEQALINQLKDLDQFSMEILMGVSIFSKPVSVEMLRQMNPECDEVEILLEDLVKKGVLNRLISDHAYLYDFRNKVLKTIVYEKIGHDEKVAKHQTAATRLEENLNYQTNDHLDELIFHFSHANDKEKARLYYLENAKRMKESRNIKLQLENLIRALEITNQRIEKVKLQLEIGELLSDSGDLSLAQEYLEQAEKLAVEENHPKYLLEVYLKLANAISNSYNDDKVRLYVEKAEKILESFVDEEASLEVKRLKASLLTEGNQILEAARLFEEVIAACGKKYHKIRGNAYRTLGFIYQQIGKTKEALDAYQKSLDIQQEIDNTRGVLLSLNNIGAFYHEVVQDSEKAMEYHIQVKHLSEELGIYTGEVFANLNIADYYATKYEFETAFEYLNVALTKAERYNMPLEKFILLSFLTEVSLERNSFSDAFNYFQKLELDVKNNPNKGFDIGEYYQTCARLFQALGNFEEADKYNQKVLQFHNEHENNNKFTATVQVLINQLRQSDKSIRLFLTEQMMKMTDKITNKSFIIESLCEAAIQLCWLDEFELGKQLLNKAEQFIQPDTPIRLKAIFNYAKGAVVFGESHEQTIHFLEESLDLAKNSISRELLIRIQADLGHCYFVLGRYFDAANYYLESSKGLKDLLSEIPDEFKLDYIQGKNLSPCISRLHSIMIWMISGEEEFSNNHSSNPISSLEEIQEFLTTNQAEVFIRNQTFMDYVSQQYMDKVSKGIVQLEDLFIHLDSGIDDNLKMIGNYLAGKFLATSCFVLAEDTGLELTVLSSMNERDQLPDNQSIFNRVRSTMKPVILSKWTEEAEIDFDFLPDELQGVACIPIIKQLEDYHFAGDNKQLLGYLYFETDKVVNNFNEQVLASSLQLVNFLVLLLEKRQLTISASIDKLTGALTRKYLEDALQHTLDYARKNRKEFSIIMYDLDKFKGVNDRYGHQVGDSILREVSQIIISKLDRSSIFGRYGGEEFIIVLPSAGTKEALNVAEMLRKAVQDQKLLGEKHEVTLSMGIVSFPENGQTVRELILKADQALYVAKENGRNNSQIWNKDFENKVKPFNKLTGIISGDEIKDARNVLALVEIIQLTNTSLSKHEKIYRFLGRMIEIIEAQYGYILLYNEDIGTKVFGRKSQEENWFQESLFNEKIVNTVLQSSQGLYTIDWERTDKINPVNGLPDWESVSCVPIINDGKVKGVIYLSVPARMKEFGADELNVLNVYSELVANII</sequence>
<dbReference type="SUPFAM" id="SSF56112">
    <property type="entry name" value="Protein kinase-like (PK-like)"/>
    <property type="match status" value="1"/>
</dbReference>
<dbReference type="GO" id="GO:0016020">
    <property type="term" value="C:membrane"/>
    <property type="evidence" value="ECO:0007669"/>
    <property type="project" value="UniProtKB-SubCell"/>
</dbReference>
<evidence type="ECO:0000313" key="6">
    <source>
        <dbReference type="EMBL" id="GGA65547.1"/>
    </source>
</evidence>
<dbReference type="GO" id="GO:0052621">
    <property type="term" value="F:diguanylate cyclase activity"/>
    <property type="evidence" value="ECO:0007669"/>
    <property type="project" value="TreeGrafter"/>
</dbReference>
<dbReference type="RefSeq" id="WP_188383283.1">
    <property type="nucleotide sequence ID" value="NZ_BMEY01000003.1"/>
</dbReference>
<dbReference type="InterPro" id="IPR011990">
    <property type="entry name" value="TPR-like_helical_dom_sf"/>
</dbReference>
<dbReference type="PROSITE" id="PS50005">
    <property type="entry name" value="TPR"/>
    <property type="match status" value="1"/>
</dbReference>
<dbReference type="SUPFAM" id="SSF55073">
    <property type="entry name" value="Nucleotide cyclase"/>
    <property type="match status" value="1"/>
</dbReference>
<dbReference type="Gene3D" id="1.10.510.10">
    <property type="entry name" value="Transferase(Phosphotransferase) domain 1"/>
    <property type="match status" value="1"/>
</dbReference>
<dbReference type="InterPro" id="IPR011009">
    <property type="entry name" value="Kinase-like_dom_sf"/>
</dbReference>
<dbReference type="Pfam" id="PF13185">
    <property type="entry name" value="GAF_2"/>
    <property type="match status" value="1"/>
</dbReference>
<dbReference type="InterPro" id="IPR000719">
    <property type="entry name" value="Prot_kinase_dom"/>
</dbReference>
<evidence type="ECO:0000313" key="7">
    <source>
        <dbReference type="Proteomes" id="UP000613512"/>
    </source>
</evidence>
<dbReference type="PANTHER" id="PTHR45138">
    <property type="entry name" value="REGULATORY COMPONENTS OF SENSORY TRANSDUCTION SYSTEM"/>
    <property type="match status" value="1"/>
</dbReference>
<dbReference type="GO" id="GO:0004672">
    <property type="term" value="F:protein kinase activity"/>
    <property type="evidence" value="ECO:0007669"/>
    <property type="project" value="InterPro"/>
</dbReference>
<dbReference type="InterPro" id="IPR027417">
    <property type="entry name" value="P-loop_NTPase"/>
</dbReference>
<dbReference type="Pfam" id="PF13191">
    <property type="entry name" value="AAA_16"/>
    <property type="match status" value="1"/>
</dbReference>
<dbReference type="InterPro" id="IPR043128">
    <property type="entry name" value="Rev_trsase/Diguanyl_cyclase"/>
</dbReference>
<dbReference type="SUPFAM" id="SSF55781">
    <property type="entry name" value="GAF domain-like"/>
    <property type="match status" value="1"/>
</dbReference>
<dbReference type="SMART" id="SM00028">
    <property type="entry name" value="TPR"/>
    <property type="match status" value="5"/>
</dbReference>
<dbReference type="Gene3D" id="3.30.70.270">
    <property type="match status" value="1"/>
</dbReference>
<dbReference type="GO" id="GO:0005524">
    <property type="term" value="F:ATP binding"/>
    <property type="evidence" value="ECO:0007669"/>
    <property type="project" value="InterPro"/>
</dbReference>
<dbReference type="InterPro" id="IPR003018">
    <property type="entry name" value="GAF"/>
</dbReference>
<evidence type="ECO:0000259" key="5">
    <source>
        <dbReference type="PROSITE" id="PS50887"/>
    </source>
</evidence>
<dbReference type="FunFam" id="3.30.70.270:FF:000001">
    <property type="entry name" value="Diguanylate cyclase domain protein"/>
    <property type="match status" value="1"/>
</dbReference>
<dbReference type="InterPro" id="IPR000160">
    <property type="entry name" value="GGDEF_dom"/>
</dbReference>
<comment type="caution">
    <text evidence="6">The sequence shown here is derived from an EMBL/GenBank/DDBJ whole genome shotgun (WGS) entry which is preliminary data.</text>
</comment>
<gene>
    <name evidence="6" type="ORF">GCM10008025_06690</name>
</gene>
<dbReference type="Pfam" id="PF00990">
    <property type="entry name" value="GGDEF"/>
    <property type="match status" value="1"/>
</dbReference>
<evidence type="ECO:0000256" key="2">
    <source>
        <dbReference type="PROSITE-ProRule" id="PRU00339"/>
    </source>
</evidence>
<reference evidence="6" key="1">
    <citation type="journal article" date="2014" name="Int. J. Syst. Evol. Microbiol.">
        <title>Complete genome sequence of Corynebacterium casei LMG S-19264T (=DSM 44701T), isolated from a smear-ripened cheese.</title>
        <authorList>
            <consortium name="US DOE Joint Genome Institute (JGI-PGF)"/>
            <person name="Walter F."/>
            <person name="Albersmeier A."/>
            <person name="Kalinowski J."/>
            <person name="Ruckert C."/>
        </authorList>
    </citation>
    <scope>NUCLEOTIDE SEQUENCE</scope>
    <source>
        <strain evidence="6">CGMCC 1.12408</strain>
    </source>
</reference>
<dbReference type="PROSITE" id="PS50887">
    <property type="entry name" value="GGDEF"/>
    <property type="match status" value="1"/>
</dbReference>
<feature type="domain" description="GGDEF" evidence="5">
    <location>
        <begin position="1486"/>
        <end position="1617"/>
    </location>
</feature>
<proteinExistence type="predicted"/>
<dbReference type="SUPFAM" id="SSF52540">
    <property type="entry name" value="P-loop containing nucleoside triphosphate hydrolases"/>
    <property type="match status" value="1"/>
</dbReference>
<dbReference type="InterPro" id="IPR029787">
    <property type="entry name" value="Nucleotide_cyclase"/>
</dbReference>
<dbReference type="Proteomes" id="UP000613512">
    <property type="component" value="Unassembled WGS sequence"/>
</dbReference>
<dbReference type="InterPro" id="IPR019734">
    <property type="entry name" value="TPR_rpt"/>
</dbReference>
<dbReference type="PROSITE" id="PS50293">
    <property type="entry name" value="TPR_REGION"/>
    <property type="match status" value="1"/>
</dbReference>
<organism evidence="6 7">
    <name type="scientific">Ornithinibacillus halotolerans</name>
    <dbReference type="NCBI Taxonomy" id="1274357"/>
    <lineage>
        <taxon>Bacteria</taxon>
        <taxon>Bacillati</taxon>
        <taxon>Bacillota</taxon>
        <taxon>Bacilli</taxon>
        <taxon>Bacillales</taxon>
        <taxon>Bacillaceae</taxon>
        <taxon>Ornithinibacillus</taxon>
    </lineage>
</organism>
<keyword evidence="7" id="KW-1185">Reference proteome</keyword>
<accession>A0A916W4M9</accession>
<dbReference type="InterPro" id="IPR050469">
    <property type="entry name" value="Diguanylate_Cyclase"/>
</dbReference>
<comment type="subcellular location">
    <subcellularLocation>
        <location evidence="1">Membrane</location>
        <topology evidence="1">Single-pass membrane protein</topology>
    </subcellularLocation>
</comment>
<evidence type="ECO:0000256" key="3">
    <source>
        <dbReference type="SAM" id="Coils"/>
    </source>
</evidence>
<dbReference type="InterPro" id="IPR029016">
    <property type="entry name" value="GAF-like_dom_sf"/>
</dbReference>